<organism evidence="1 2">
    <name type="scientific">Alkalicoccobacillus plakortidis</name>
    <dbReference type="NCBI Taxonomy" id="444060"/>
    <lineage>
        <taxon>Bacteria</taxon>
        <taxon>Bacillati</taxon>
        <taxon>Bacillota</taxon>
        <taxon>Bacilli</taxon>
        <taxon>Bacillales</taxon>
        <taxon>Bacillaceae</taxon>
        <taxon>Alkalicoccobacillus</taxon>
    </lineage>
</organism>
<reference evidence="1 2" key="1">
    <citation type="submission" date="2015-09" db="EMBL/GenBank/DDBJ databases">
        <title>Genome sequencing project for genomic taxonomy and phylogenomics of Bacillus-like bacteria.</title>
        <authorList>
            <person name="Liu B."/>
            <person name="Wang J."/>
            <person name="Zhu Y."/>
            <person name="Liu G."/>
            <person name="Chen Q."/>
            <person name="Chen Z."/>
            <person name="Lan J."/>
            <person name="Che J."/>
            <person name="Ge C."/>
            <person name="Shi H."/>
            <person name="Pan Z."/>
            <person name="Liu X."/>
        </authorList>
    </citation>
    <scope>NUCLEOTIDE SEQUENCE [LARGE SCALE GENOMIC DNA]</scope>
    <source>
        <strain evidence="1 2">DSM 19153</strain>
    </source>
</reference>
<protein>
    <recommendedName>
        <fullName evidence="3">Peptidase M10 metallopeptidase domain-containing protein</fullName>
    </recommendedName>
</protein>
<evidence type="ECO:0000313" key="1">
    <source>
        <dbReference type="EMBL" id="KQL58540.1"/>
    </source>
</evidence>
<evidence type="ECO:0000313" key="2">
    <source>
        <dbReference type="Proteomes" id="UP000051061"/>
    </source>
</evidence>
<proteinExistence type="predicted"/>
<gene>
    <name evidence="1" type="ORF">AN965_02950</name>
</gene>
<dbReference type="Gene3D" id="3.40.390.10">
    <property type="entry name" value="Collagenase (Catalytic Domain)"/>
    <property type="match status" value="1"/>
</dbReference>
<dbReference type="SUPFAM" id="SSF55486">
    <property type="entry name" value="Metalloproteases ('zincins'), catalytic domain"/>
    <property type="match status" value="1"/>
</dbReference>
<dbReference type="Proteomes" id="UP000051061">
    <property type="component" value="Unassembled WGS sequence"/>
</dbReference>
<dbReference type="AlphaFoldDB" id="A0A9D5DTL4"/>
<keyword evidence="2" id="KW-1185">Reference proteome</keyword>
<sequence length="117" mass="12944">MVGIKLTFNSLIKAGIVILNALKPHTYARILYQGQAGRKTPSHRLLNTHLSSVRNNTNVRKSAASHEFGHVIGLDDRTSGKSIINTSRNRNTLIEGIATDIANVNRRLMNRGTIEQD</sequence>
<comment type="caution">
    <text evidence="1">The sequence shown here is derived from an EMBL/GenBank/DDBJ whole genome shotgun (WGS) entry which is preliminary data.</text>
</comment>
<accession>A0A9D5DTL4</accession>
<evidence type="ECO:0008006" key="3">
    <source>
        <dbReference type="Google" id="ProtNLM"/>
    </source>
</evidence>
<name>A0A9D5DTL4_9BACI</name>
<dbReference type="InterPro" id="IPR024079">
    <property type="entry name" value="MetalloPept_cat_dom_sf"/>
</dbReference>
<dbReference type="GO" id="GO:0008237">
    <property type="term" value="F:metallopeptidase activity"/>
    <property type="evidence" value="ECO:0007669"/>
    <property type="project" value="InterPro"/>
</dbReference>
<dbReference type="EMBL" id="LJJD01000007">
    <property type="protein sequence ID" value="KQL58540.1"/>
    <property type="molecule type" value="Genomic_DNA"/>
</dbReference>